<organism evidence="1 2">
    <name type="scientific">Bombilactobacillus apium</name>
    <dbReference type="NCBI Taxonomy" id="2675299"/>
    <lineage>
        <taxon>Bacteria</taxon>
        <taxon>Bacillati</taxon>
        <taxon>Bacillota</taxon>
        <taxon>Bacilli</taxon>
        <taxon>Lactobacillales</taxon>
        <taxon>Lactobacillaceae</taxon>
        <taxon>Bombilactobacillus</taxon>
    </lineage>
</organism>
<dbReference type="Pfam" id="PF07722">
    <property type="entry name" value="Peptidase_C26"/>
    <property type="match status" value="1"/>
</dbReference>
<accession>A0A850R154</accession>
<proteinExistence type="predicted"/>
<dbReference type="InterPro" id="IPR044668">
    <property type="entry name" value="PuuD-like"/>
</dbReference>
<sequence>MRPIIAVTGDSLVDPSPIINLNYADMAPQMIKNALLQVGGTPIIVPFPEDPSQIPAVVQSVLPLFSGLVLPGGPDIDPTLYHEEPRPHLGRTTYPKDLFEQALIKATLAAGKPILAICRGLQILNVTLGGSLYQDLATQGPAEQLQHAQTAPGQYPTHHIQIKAGSTLEQLMGSSAYVNSRHHQAVRQLAPGLKVVAQASDGIVEAVEDQAQQQILALQWHPENMWPQDRQQLAPFQKLVDRAQVFREKD</sequence>
<dbReference type="GO" id="GO:0005829">
    <property type="term" value="C:cytosol"/>
    <property type="evidence" value="ECO:0007669"/>
    <property type="project" value="TreeGrafter"/>
</dbReference>
<name>A0A850R154_9LACO</name>
<dbReference type="SUPFAM" id="SSF52317">
    <property type="entry name" value="Class I glutamine amidotransferase-like"/>
    <property type="match status" value="1"/>
</dbReference>
<dbReference type="Proteomes" id="UP000563523">
    <property type="component" value="Unassembled WGS sequence"/>
</dbReference>
<dbReference type="InterPro" id="IPR011697">
    <property type="entry name" value="Peptidase_C26"/>
</dbReference>
<gene>
    <name evidence="1" type="ORF">HU830_05695</name>
</gene>
<dbReference type="PANTHER" id="PTHR43235:SF1">
    <property type="entry name" value="GLUTAMINE AMIDOTRANSFERASE PB2B2.05-RELATED"/>
    <property type="match status" value="1"/>
</dbReference>
<dbReference type="GO" id="GO:0033969">
    <property type="term" value="F:gamma-glutamyl-gamma-aminobutyrate hydrolase activity"/>
    <property type="evidence" value="ECO:0007669"/>
    <property type="project" value="TreeGrafter"/>
</dbReference>
<dbReference type="GO" id="GO:0006598">
    <property type="term" value="P:polyamine catabolic process"/>
    <property type="evidence" value="ECO:0007669"/>
    <property type="project" value="TreeGrafter"/>
</dbReference>
<comment type="caution">
    <text evidence="1">The sequence shown here is derived from an EMBL/GenBank/DDBJ whole genome shotgun (WGS) entry which is preliminary data.</text>
</comment>
<reference evidence="1 2" key="1">
    <citation type="submission" date="2020-06" db="EMBL/GenBank/DDBJ databases">
        <authorList>
            <person name="Kang J."/>
        </authorList>
    </citation>
    <scope>NUCLEOTIDE SEQUENCE [LARGE SCALE GENOMIC DNA]</scope>
    <source>
        <strain evidence="1 2">DCY120</strain>
    </source>
</reference>
<keyword evidence="2" id="KW-1185">Reference proteome</keyword>
<keyword evidence="1" id="KW-0378">Hydrolase</keyword>
<dbReference type="CDD" id="cd01745">
    <property type="entry name" value="GATase1_2"/>
    <property type="match status" value="1"/>
</dbReference>
<evidence type="ECO:0000313" key="1">
    <source>
        <dbReference type="EMBL" id="NVY96653.1"/>
    </source>
</evidence>
<protein>
    <submittedName>
        <fullName evidence="1">Gamma-glutamyl-gamma-aminobutyrate hydrolase family protein</fullName>
    </submittedName>
</protein>
<dbReference type="PROSITE" id="PS51273">
    <property type="entry name" value="GATASE_TYPE_1"/>
    <property type="match status" value="1"/>
</dbReference>
<dbReference type="PANTHER" id="PTHR43235">
    <property type="entry name" value="GLUTAMINE AMIDOTRANSFERASE PB2B2.05-RELATED"/>
    <property type="match status" value="1"/>
</dbReference>
<dbReference type="AlphaFoldDB" id="A0A850R154"/>
<evidence type="ECO:0000313" key="2">
    <source>
        <dbReference type="Proteomes" id="UP000563523"/>
    </source>
</evidence>
<dbReference type="InterPro" id="IPR029062">
    <property type="entry name" value="Class_I_gatase-like"/>
</dbReference>
<dbReference type="Gene3D" id="3.40.50.880">
    <property type="match status" value="1"/>
</dbReference>
<dbReference type="EMBL" id="JABZEC010000004">
    <property type="protein sequence ID" value="NVY96653.1"/>
    <property type="molecule type" value="Genomic_DNA"/>
</dbReference>
<dbReference type="RefSeq" id="WP_176942811.1">
    <property type="nucleotide sequence ID" value="NZ_JABZEC010000004.1"/>
</dbReference>